<comment type="catalytic activity">
    <reaction evidence="1">
        <text>Release of any N-terminal amino acid, including proline, that is linked to proline, even from a dipeptide or tripeptide.</text>
        <dbReference type="EC" id="3.4.11.9"/>
    </reaction>
</comment>
<evidence type="ECO:0000313" key="10">
    <source>
        <dbReference type="EMBL" id="OZG56195.1"/>
    </source>
</evidence>
<dbReference type="EMBL" id="MWWU01000002">
    <property type="protein sequence ID" value="OZG56195.1"/>
    <property type="molecule type" value="Genomic_DNA"/>
</dbReference>
<dbReference type="SMART" id="SM01011">
    <property type="entry name" value="AMP_N"/>
    <property type="match status" value="1"/>
</dbReference>
<dbReference type="CDD" id="cd01087">
    <property type="entry name" value="Prolidase"/>
    <property type="match status" value="1"/>
</dbReference>
<dbReference type="GO" id="GO:0030145">
    <property type="term" value="F:manganese ion binding"/>
    <property type="evidence" value="ECO:0007669"/>
    <property type="project" value="InterPro"/>
</dbReference>
<dbReference type="SUPFAM" id="SSF55920">
    <property type="entry name" value="Creatinase/aminopeptidase"/>
    <property type="match status" value="1"/>
</dbReference>
<dbReference type="PANTHER" id="PTHR43226">
    <property type="entry name" value="XAA-PRO AMINOPEPTIDASE 3"/>
    <property type="match status" value="1"/>
</dbReference>
<keyword evidence="7" id="KW-0464">Manganese</keyword>
<dbReference type="Proteomes" id="UP000228976">
    <property type="component" value="Unassembled WGS sequence"/>
</dbReference>
<protein>
    <recommendedName>
        <fullName evidence="4">Xaa-Pro aminopeptidase</fullName>
        <ecNumber evidence="4">3.4.11.9</ecNumber>
    </recommendedName>
</protein>
<dbReference type="InterPro" id="IPR000994">
    <property type="entry name" value="Pept_M24"/>
</dbReference>
<evidence type="ECO:0000256" key="2">
    <source>
        <dbReference type="ARBA" id="ARBA00001936"/>
    </source>
</evidence>
<evidence type="ECO:0000256" key="5">
    <source>
        <dbReference type="ARBA" id="ARBA00022723"/>
    </source>
</evidence>
<feature type="region of interest" description="Disordered" evidence="8">
    <location>
        <begin position="1"/>
        <end position="24"/>
    </location>
</feature>
<name>A0A261FAY7_9BIFI</name>
<keyword evidence="5" id="KW-0479">Metal-binding</keyword>
<sequence length="518" mass="57823">MAENTSKDNLPVSERVNNRSLRPNSSTFKEFMTQGWQAETPQASPLESSKYTPARLLKLSQAFPGERLVIPAGVAKVRNNDCDFRFRPDTTFAYYTGLGEDYEPGAVLVLDPQEQASSTGMLHQPILFVHARYDYHTPEFFRSASYGEYWTGARPGIAEFGVMTGLESRDVRELASLLAKNVGSEAHDVKLRVVKEADPQVTELVESIRVHAGFTDHATNQAADDELHQFAAEARMFKDEWEISEMDSAIHATRHGFDNILRHLDKAEGKENGERILEAAFDSISRIEGNDVGYGTIVASGDDAPTLHWMRNTHAVQSQDMLLIDAGIESKGLYTADITRTFPVSGKFSPVQRKLYEAVYKAQLAGFEAVHIGGTYSDIHHACMRSLCESLAEWGVLPVSVEEALSPEGQQHRRWHACGVAHHLGLDVHDCAEARFSEYQGGTFKPGMIFTIEPGLYFRRNDLLVPEEFRGIGIRIEDDVLITEDGPVWMSKKYLPSAPDDVEAWMAEQRKLAGQDVD</sequence>
<dbReference type="AlphaFoldDB" id="A0A261FAY7"/>
<reference evidence="10 11" key="1">
    <citation type="journal article" date="2017" name="BMC Genomics">
        <title>Comparative genomic and phylogenomic analyses of the Bifidobacteriaceae family.</title>
        <authorList>
            <person name="Lugli G.A."/>
            <person name="Milani C."/>
            <person name="Turroni F."/>
            <person name="Duranti S."/>
            <person name="Mancabelli L."/>
            <person name="Mangifesta M."/>
            <person name="Ferrario C."/>
            <person name="Modesto M."/>
            <person name="Mattarelli P."/>
            <person name="Jiri K."/>
            <person name="van Sinderen D."/>
            <person name="Ventura M."/>
        </authorList>
    </citation>
    <scope>NUCLEOTIDE SEQUENCE [LARGE SCALE GENOMIC DNA]</scope>
    <source>
        <strain evidence="10 11">LMG 21773</strain>
    </source>
</reference>
<evidence type="ECO:0000256" key="8">
    <source>
        <dbReference type="SAM" id="MobiDB-lite"/>
    </source>
</evidence>
<organism evidence="10 11">
    <name type="scientific">Aeriscardovia aeriphila</name>
    <dbReference type="NCBI Taxonomy" id="218139"/>
    <lineage>
        <taxon>Bacteria</taxon>
        <taxon>Bacillati</taxon>
        <taxon>Actinomycetota</taxon>
        <taxon>Actinomycetes</taxon>
        <taxon>Bifidobacteriales</taxon>
        <taxon>Bifidobacteriaceae</taxon>
        <taxon>Aeriscardovia</taxon>
    </lineage>
</organism>
<dbReference type="Pfam" id="PF00557">
    <property type="entry name" value="Peptidase_M24"/>
    <property type="match status" value="1"/>
</dbReference>
<comment type="similarity">
    <text evidence="3">Belongs to the peptidase M24B family.</text>
</comment>
<dbReference type="GO" id="GO:0006508">
    <property type="term" value="P:proteolysis"/>
    <property type="evidence" value="ECO:0007669"/>
    <property type="project" value="TreeGrafter"/>
</dbReference>
<dbReference type="InterPro" id="IPR052433">
    <property type="entry name" value="X-Pro_dipept-like"/>
</dbReference>
<dbReference type="InterPro" id="IPR036005">
    <property type="entry name" value="Creatinase/aminopeptidase-like"/>
</dbReference>
<evidence type="ECO:0000313" key="11">
    <source>
        <dbReference type="Proteomes" id="UP000228976"/>
    </source>
</evidence>
<gene>
    <name evidence="10" type="ORF">AEAE_0683</name>
</gene>
<keyword evidence="10" id="KW-0031">Aminopeptidase</keyword>
<evidence type="ECO:0000256" key="6">
    <source>
        <dbReference type="ARBA" id="ARBA00022801"/>
    </source>
</evidence>
<evidence type="ECO:0000256" key="3">
    <source>
        <dbReference type="ARBA" id="ARBA00008766"/>
    </source>
</evidence>
<dbReference type="GO" id="GO:0070006">
    <property type="term" value="F:metalloaminopeptidase activity"/>
    <property type="evidence" value="ECO:0007669"/>
    <property type="project" value="InterPro"/>
</dbReference>
<dbReference type="InterPro" id="IPR029149">
    <property type="entry name" value="Creatin/AminoP/Spt16_N"/>
</dbReference>
<dbReference type="EC" id="3.4.11.9" evidence="4"/>
<dbReference type="GO" id="GO:0005829">
    <property type="term" value="C:cytosol"/>
    <property type="evidence" value="ECO:0007669"/>
    <property type="project" value="TreeGrafter"/>
</dbReference>
<evidence type="ECO:0000256" key="1">
    <source>
        <dbReference type="ARBA" id="ARBA00001424"/>
    </source>
</evidence>
<evidence type="ECO:0000256" key="4">
    <source>
        <dbReference type="ARBA" id="ARBA00012574"/>
    </source>
</evidence>
<proteinExistence type="inferred from homology"/>
<evidence type="ECO:0000256" key="7">
    <source>
        <dbReference type="ARBA" id="ARBA00023211"/>
    </source>
</evidence>
<dbReference type="RefSeq" id="WP_094689750.1">
    <property type="nucleotide sequence ID" value="NZ_JACBYZ010000001.1"/>
</dbReference>
<keyword evidence="10" id="KW-0645">Protease</keyword>
<dbReference type="OrthoDB" id="9806388at2"/>
<dbReference type="SUPFAM" id="SSF53092">
    <property type="entry name" value="Creatinase/prolidase N-terminal domain"/>
    <property type="match status" value="1"/>
</dbReference>
<keyword evidence="11" id="KW-1185">Reference proteome</keyword>
<evidence type="ECO:0000259" key="9">
    <source>
        <dbReference type="SMART" id="SM01011"/>
    </source>
</evidence>
<dbReference type="Gene3D" id="3.90.230.10">
    <property type="entry name" value="Creatinase/methionine aminopeptidase superfamily"/>
    <property type="match status" value="1"/>
</dbReference>
<dbReference type="Gene3D" id="3.40.350.10">
    <property type="entry name" value="Creatinase/prolidase N-terminal domain"/>
    <property type="match status" value="1"/>
</dbReference>
<dbReference type="Pfam" id="PF05195">
    <property type="entry name" value="AMP_N"/>
    <property type="match status" value="1"/>
</dbReference>
<dbReference type="PANTHER" id="PTHR43226:SF4">
    <property type="entry name" value="XAA-PRO AMINOPEPTIDASE 3"/>
    <property type="match status" value="1"/>
</dbReference>
<comment type="cofactor">
    <cofactor evidence="2">
        <name>Mn(2+)</name>
        <dbReference type="ChEBI" id="CHEBI:29035"/>
    </cofactor>
</comment>
<accession>A0A261FAY7</accession>
<dbReference type="InterPro" id="IPR007865">
    <property type="entry name" value="Aminopep_P_N"/>
</dbReference>
<comment type="caution">
    <text evidence="10">The sequence shown here is derived from an EMBL/GenBank/DDBJ whole genome shotgun (WGS) entry which is preliminary data.</text>
</comment>
<feature type="domain" description="Aminopeptidase P N-terminal" evidence="9">
    <location>
        <begin position="47"/>
        <end position="200"/>
    </location>
</feature>
<keyword evidence="6" id="KW-0378">Hydrolase</keyword>